<protein>
    <submittedName>
        <fullName evidence="2">Nucleotidyltransferase domain-containing protein</fullName>
    </submittedName>
</protein>
<organism evidence="2">
    <name type="scientific">Dictyoglomus thermophilum</name>
    <dbReference type="NCBI Taxonomy" id="14"/>
    <lineage>
        <taxon>Bacteria</taxon>
        <taxon>Pseudomonadati</taxon>
        <taxon>Dictyoglomota</taxon>
        <taxon>Dictyoglomia</taxon>
        <taxon>Dictyoglomales</taxon>
        <taxon>Dictyoglomaceae</taxon>
        <taxon>Dictyoglomus</taxon>
    </lineage>
</organism>
<dbReference type="NCBIfam" id="NF047752">
    <property type="entry name" value="MntA_antitoxin"/>
    <property type="match status" value="1"/>
</dbReference>
<dbReference type="Pfam" id="PF18765">
    <property type="entry name" value="Polbeta"/>
    <property type="match status" value="1"/>
</dbReference>
<feature type="domain" description="Polymerase beta nucleotidyltransferase" evidence="1">
    <location>
        <begin position="22"/>
        <end position="105"/>
    </location>
</feature>
<dbReference type="Gene3D" id="3.30.460.10">
    <property type="entry name" value="Beta Polymerase, domain 2"/>
    <property type="match status" value="1"/>
</dbReference>
<dbReference type="InterPro" id="IPR043519">
    <property type="entry name" value="NT_sf"/>
</dbReference>
<comment type="caution">
    <text evidence="2">The sequence shown here is derived from an EMBL/GenBank/DDBJ whole genome shotgun (WGS) entry which is preliminary data.</text>
</comment>
<dbReference type="InterPro" id="IPR052930">
    <property type="entry name" value="TA_antitoxin_MntA"/>
</dbReference>
<sequence length="139" mass="16474">MGVKEKYKNFPTLSKDIKEKINNLKEVFIKNKVKIAYLFGSILKEENPEDIDIAVILEGDYFRLLEDIKEFLNTQRIDLIDLSQVSPFIALHIIKNGEIIFKENTKIENEYEMNILKKCQDLEAFRRKQLEFIKKAYDI</sequence>
<dbReference type="GO" id="GO:0016740">
    <property type="term" value="F:transferase activity"/>
    <property type="evidence" value="ECO:0007669"/>
    <property type="project" value="UniProtKB-KW"/>
</dbReference>
<dbReference type="EMBL" id="DTIN01000011">
    <property type="protein sequence ID" value="HFX13219.1"/>
    <property type="molecule type" value="Genomic_DNA"/>
</dbReference>
<reference evidence="2" key="1">
    <citation type="journal article" date="2020" name="mSystems">
        <title>Genome- and Community-Level Interaction Insights into Carbon Utilization and Element Cycling Functions of Hydrothermarchaeota in Hydrothermal Sediment.</title>
        <authorList>
            <person name="Zhou Z."/>
            <person name="Liu Y."/>
            <person name="Xu W."/>
            <person name="Pan J."/>
            <person name="Luo Z.H."/>
            <person name="Li M."/>
        </authorList>
    </citation>
    <scope>NUCLEOTIDE SEQUENCE [LARGE SCALE GENOMIC DNA]</scope>
    <source>
        <strain evidence="2">SpSt-81</strain>
    </source>
</reference>
<dbReference type="CDD" id="cd05403">
    <property type="entry name" value="NT_KNTase_like"/>
    <property type="match status" value="1"/>
</dbReference>
<dbReference type="SUPFAM" id="SSF81301">
    <property type="entry name" value="Nucleotidyltransferase"/>
    <property type="match status" value="1"/>
</dbReference>
<evidence type="ECO:0000259" key="1">
    <source>
        <dbReference type="Pfam" id="PF18765"/>
    </source>
</evidence>
<dbReference type="PANTHER" id="PTHR43852:SF3">
    <property type="entry name" value="NUCLEOTIDYLTRANSFERASE"/>
    <property type="match status" value="1"/>
</dbReference>
<proteinExistence type="predicted"/>
<evidence type="ECO:0000313" key="2">
    <source>
        <dbReference type="EMBL" id="HFX13219.1"/>
    </source>
</evidence>
<keyword evidence="2" id="KW-0808">Transferase</keyword>
<gene>
    <name evidence="2" type="ORF">ENW00_03545</name>
</gene>
<dbReference type="InterPro" id="IPR041633">
    <property type="entry name" value="Polbeta"/>
</dbReference>
<dbReference type="AlphaFoldDB" id="A0A7C3RJM1"/>
<dbReference type="PANTHER" id="PTHR43852">
    <property type="entry name" value="NUCLEOTIDYLTRANSFERASE"/>
    <property type="match status" value="1"/>
</dbReference>
<name>A0A7C3RJM1_DICTH</name>
<accession>A0A7C3RJM1</accession>